<dbReference type="Proteomes" id="UP000707451">
    <property type="component" value="Unassembled WGS sequence"/>
</dbReference>
<feature type="transmembrane region" description="Helical" evidence="8">
    <location>
        <begin position="127"/>
        <end position="145"/>
    </location>
</feature>
<evidence type="ECO:0008006" key="11">
    <source>
        <dbReference type="Google" id="ProtNLM"/>
    </source>
</evidence>
<evidence type="ECO:0000256" key="4">
    <source>
        <dbReference type="ARBA" id="ARBA00022692"/>
    </source>
</evidence>
<feature type="compositionally biased region" description="Basic and acidic residues" evidence="7">
    <location>
        <begin position="236"/>
        <end position="247"/>
    </location>
</feature>
<dbReference type="InterPro" id="IPR003370">
    <property type="entry name" value="Chromate_transpt"/>
</dbReference>
<accession>A0A9P7Y5R3</accession>
<comment type="subcellular location">
    <subcellularLocation>
        <location evidence="1">Cell membrane</location>
        <topology evidence="1">Multi-pass membrane protein</topology>
    </subcellularLocation>
</comment>
<evidence type="ECO:0000256" key="5">
    <source>
        <dbReference type="ARBA" id="ARBA00022989"/>
    </source>
</evidence>
<evidence type="ECO:0000313" key="10">
    <source>
        <dbReference type="Proteomes" id="UP000707451"/>
    </source>
</evidence>
<dbReference type="InterPro" id="IPR014047">
    <property type="entry name" value="Chr_Tranpt_l_chain"/>
</dbReference>
<gene>
    <name evidence="9" type="ORF">KI688_000607</name>
</gene>
<proteinExistence type="inferred from homology"/>
<evidence type="ECO:0000313" key="9">
    <source>
        <dbReference type="EMBL" id="KAG9072828.1"/>
    </source>
</evidence>
<feature type="compositionally biased region" description="Basic and acidic residues" evidence="7">
    <location>
        <begin position="207"/>
        <end position="227"/>
    </location>
</feature>
<keyword evidence="6 8" id="KW-0472">Membrane</keyword>
<dbReference type="PANTHER" id="PTHR33567">
    <property type="entry name" value="CHROMATE ION TRANSPORTER (EUROFUNG)"/>
    <property type="match status" value="1"/>
</dbReference>
<comment type="caution">
    <text evidence="9">The sequence shown here is derived from an EMBL/GenBank/DDBJ whole genome shotgun (WGS) entry which is preliminary data.</text>
</comment>
<feature type="transmembrane region" description="Helical" evidence="8">
    <location>
        <begin position="157"/>
        <end position="175"/>
    </location>
</feature>
<evidence type="ECO:0000256" key="8">
    <source>
        <dbReference type="SAM" id="Phobius"/>
    </source>
</evidence>
<feature type="transmembrane region" description="Helical" evidence="8">
    <location>
        <begin position="392"/>
        <end position="418"/>
    </location>
</feature>
<feature type="transmembrane region" description="Helical" evidence="8">
    <location>
        <begin position="289"/>
        <end position="307"/>
    </location>
</feature>
<evidence type="ECO:0000256" key="6">
    <source>
        <dbReference type="ARBA" id="ARBA00023136"/>
    </source>
</evidence>
<evidence type="ECO:0000256" key="3">
    <source>
        <dbReference type="ARBA" id="ARBA00022475"/>
    </source>
</evidence>
<keyword evidence="5 8" id="KW-1133">Transmembrane helix</keyword>
<feature type="region of interest" description="Disordered" evidence="7">
    <location>
        <begin position="207"/>
        <end position="258"/>
    </location>
</feature>
<dbReference type="AlphaFoldDB" id="A0A9P7Y5R3"/>
<reference evidence="9" key="1">
    <citation type="submission" date="2021-06" db="EMBL/GenBank/DDBJ databases">
        <title>Genome Sequence of Mortierella hyaline Strain SCG-10, a Cold-Adapted, Nitrate-Reducing Fungus Isolated from Soil in Minnesota, USA.</title>
        <authorList>
            <person name="Aldossari N."/>
        </authorList>
    </citation>
    <scope>NUCLEOTIDE SEQUENCE</scope>
    <source>
        <strain evidence="9">SCG-10</strain>
    </source>
</reference>
<protein>
    <recommendedName>
        <fullName evidence="11">Chromate transporter</fullName>
    </recommendedName>
</protein>
<feature type="transmembrane region" description="Helical" evidence="8">
    <location>
        <begin position="90"/>
        <end position="115"/>
    </location>
</feature>
<feature type="transmembrane region" description="Helical" evidence="8">
    <location>
        <begin position="462"/>
        <end position="481"/>
    </location>
</feature>
<organism evidence="9 10">
    <name type="scientific">Linnemannia hyalina</name>
    <dbReference type="NCBI Taxonomy" id="64524"/>
    <lineage>
        <taxon>Eukaryota</taxon>
        <taxon>Fungi</taxon>
        <taxon>Fungi incertae sedis</taxon>
        <taxon>Mucoromycota</taxon>
        <taxon>Mortierellomycotina</taxon>
        <taxon>Mortierellomycetes</taxon>
        <taxon>Mortierellales</taxon>
        <taxon>Mortierellaceae</taxon>
        <taxon>Linnemannia</taxon>
    </lineage>
</organism>
<feature type="transmembrane region" description="Helical" evidence="8">
    <location>
        <begin position="181"/>
        <end position="200"/>
    </location>
</feature>
<dbReference type="GO" id="GO:0015109">
    <property type="term" value="F:chromate transmembrane transporter activity"/>
    <property type="evidence" value="ECO:0007669"/>
    <property type="project" value="InterPro"/>
</dbReference>
<dbReference type="GO" id="GO:0005886">
    <property type="term" value="C:plasma membrane"/>
    <property type="evidence" value="ECO:0007669"/>
    <property type="project" value="UniProtKB-SubCell"/>
</dbReference>
<dbReference type="Pfam" id="PF02417">
    <property type="entry name" value="Chromate_transp"/>
    <property type="match status" value="2"/>
</dbReference>
<feature type="transmembrane region" description="Helical" evidence="8">
    <location>
        <begin position="430"/>
        <end position="450"/>
    </location>
</feature>
<comment type="similarity">
    <text evidence="2">Belongs to the chromate ion transporter (CHR) (TC 2.A.51) family.</text>
</comment>
<keyword evidence="3" id="KW-1003">Cell membrane</keyword>
<feature type="transmembrane region" description="Helical" evidence="8">
    <location>
        <begin position="327"/>
        <end position="348"/>
    </location>
</feature>
<sequence length="501" mass="53951">MSRPNQRNNPYNLPPLKDRIRETISTFFKFGYTSFGGPMVHTNMLNDEIVIKRGWASQEQFAELFAISQSLPGPAAALLAYSLTLLRSGFLCAVLGFILWSFPGAVVCTVAGLLIGDIKGDQPIWAIRLEQGLAAAAIGLVALAAHKMSRNLATDNLTRVLAMCAASVSILYTSAWVLPVVMISGGLTSFVFDTLLSPLLNQRDEKKRLRQRETEAASLKDDLEKGHAAAQEAELGDDKENHGKNDDSAGPLSSMHVQSDKEEIPAVIVGEYDEHGDTSRKPFSYSRKLGLVLLVFFIGFLVASILVRARVTSHGAPGYGDLASTFYFVGSIIFGGGPVIIPLLKTYVVDSGWMTSQQFLIGLSLVQSLPGPNFNFACYLGAVAMINIGKNGLAGAIVSYIAIFCPGLVLKSVIIPFWQLLRERPAVKRVFRGVNACALGLIYSAVWMLFEQVVPLGGSDGYHVVIAGVAFVTAGFLRFPAPVAIILGGAMGAIEYAVSDR</sequence>
<evidence type="ECO:0000256" key="2">
    <source>
        <dbReference type="ARBA" id="ARBA00005262"/>
    </source>
</evidence>
<name>A0A9P7Y5R3_9FUNG</name>
<dbReference type="EMBL" id="JAHRHY010000001">
    <property type="protein sequence ID" value="KAG9072828.1"/>
    <property type="molecule type" value="Genomic_DNA"/>
</dbReference>
<keyword evidence="4 8" id="KW-0812">Transmembrane</keyword>
<evidence type="ECO:0000256" key="7">
    <source>
        <dbReference type="SAM" id="MobiDB-lite"/>
    </source>
</evidence>
<dbReference type="PIRSF" id="PIRSF004810">
    <property type="entry name" value="ChrA"/>
    <property type="match status" value="1"/>
</dbReference>
<dbReference type="PANTHER" id="PTHR33567:SF3">
    <property type="entry name" value="CHROMATE ION TRANSPORTER (EUROFUNG)"/>
    <property type="match status" value="1"/>
</dbReference>
<evidence type="ECO:0000256" key="1">
    <source>
        <dbReference type="ARBA" id="ARBA00004651"/>
    </source>
</evidence>
<dbReference type="OrthoDB" id="2160638at2759"/>
<keyword evidence="10" id="KW-1185">Reference proteome</keyword>
<feature type="transmembrane region" description="Helical" evidence="8">
    <location>
        <begin position="360"/>
        <end position="386"/>
    </location>
</feature>